<dbReference type="PANTHER" id="PTHR30572">
    <property type="entry name" value="MEMBRANE COMPONENT OF TRANSPORTER-RELATED"/>
    <property type="match status" value="1"/>
</dbReference>
<evidence type="ECO:0000259" key="7">
    <source>
        <dbReference type="Pfam" id="PF02687"/>
    </source>
</evidence>
<comment type="subcellular location">
    <subcellularLocation>
        <location evidence="1">Cell membrane</location>
        <topology evidence="1">Multi-pass membrane protein</topology>
    </subcellularLocation>
</comment>
<feature type="domain" description="ABC3 transporter permease C-terminal" evidence="7">
    <location>
        <begin position="284"/>
        <end position="396"/>
    </location>
</feature>
<evidence type="ECO:0000256" key="3">
    <source>
        <dbReference type="ARBA" id="ARBA00022692"/>
    </source>
</evidence>
<dbReference type="InterPro" id="IPR025857">
    <property type="entry name" value="MacB_PCD"/>
</dbReference>
<dbReference type="Pfam" id="PF02687">
    <property type="entry name" value="FtsX"/>
    <property type="match status" value="1"/>
</dbReference>
<dbReference type="EMBL" id="NDYI01000016">
    <property type="protein sequence ID" value="OXZ37598.1"/>
    <property type="molecule type" value="Genomic_DNA"/>
</dbReference>
<comment type="similarity">
    <text evidence="6">Belongs to the ABC-4 integral membrane protein family.</text>
</comment>
<keyword evidence="2" id="KW-1003">Cell membrane</keyword>
<evidence type="ECO:0000313" key="10">
    <source>
        <dbReference type="Proteomes" id="UP000215361"/>
    </source>
</evidence>
<dbReference type="Pfam" id="PF12704">
    <property type="entry name" value="MacB_PCD"/>
    <property type="match status" value="1"/>
</dbReference>
<evidence type="ECO:0000313" key="9">
    <source>
        <dbReference type="EMBL" id="OXZ37598.1"/>
    </source>
</evidence>
<dbReference type="InterPro" id="IPR003838">
    <property type="entry name" value="ABC3_permease_C"/>
</dbReference>
<dbReference type="InterPro" id="IPR050250">
    <property type="entry name" value="Macrolide_Exporter_MacB"/>
</dbReference>
<evidence type="ECO:0000256" key="6">
    <source>
        <dbReference type="ARBA" id="ARBA00038076"/>
    </source>
</evidence>
<dbReference type="OMA" id="ANTVMMS"/>
<dbReference type="PANTHER" id="PTHR30572:SF4">
    <property type="entry name" value="ABC TRANSPORTER PERMEASE YTRF"/>
    <property type="match status" value="1"/>
</dbReference>
<reference evidence="10" key="1">
    <citation type="submission" date="2017-04" db="EMBL/GenBank/DDBJ databases">
        <title>Finegoldia magna isolated from orthopedic joint implant-associated infections.</title>
        <authorList>
            <person name="Bjorklund S."/>
            <person name="Bruggemann H."/>
            <person name="Jensen A."/>
            <person name="Hellmark B."/>
            <person name="Soderquist B."/>
        </authorList>
    </citation>
    <scope>NUCLEOTIDE SEQUENCE [LARGE SCALE GENOMIC DNA]</scope>
    <source>
        <strain evidence="10">08T492</strain>
    </source>
</reference>
<proteinExistence type="inferred from homology"/>
<dbReference type="GO" id="GO:0005886">
    <property type="term" value="C:plasma membrane"/>
    <property type="evidence" value="ECO:0007669"/>
    <property type="project" value="UniProtKB-SubCell"/>
</dbReference>
<dbReference type="AlphaFoldDB" id="A0A133MUN1"/>
<evidence type="ECO:0000256" key="1">
    <source>
        <dbReference type="ARBA" id="ARBA00004651"/>
    </source>
</evidence>
<evidence type="ECO:0000256" key="5">
    <source>
        <dbReference type="ARBA" id="ARBA00023136"/>
    </source>
</evidence>
<sequence>MKFNVLFNTAFKDIIKNKKRSLLTMLGIIIGIAAVITIIAIGRGFQDYVVDSLMGGEDKELSVAFYFQPDNPTNSVGSNTSVFTEKNIRDISQMTDVVKVESDPDQFQNDLLNVSIRKNDGKMESAFAKPVEETESKIVNGRAITKLDGENNQKVAVISQKIADEIFENEDPINKTVLVKNDYFVIVGVKENNAATSLFSIGNDVDLPKGTLQSRQPKDNNSISMINVVLKNGTKVQDKAKEIKEYLEKNGPMKAAGSYSFVDIAKQIEGISSVLGSITIFISLIAAISLLIAGIGMMNMMYISVAERIKEIGIRRAIGAKKKEILYQFMLEGIIVTVIGGIIGYIIGMIAAFIASKFLPFPIKLELMPVLISLGISLGIGIVFTYSPANTAANKNVIDII</sequence>
<evidence type="ECO:0000259" key="8">
    <source>
        <dbReference type="Pfam" id="PF12704"/>
    </source>
</evidence>
<keyword evidence="3" id="KW-0812">Transmembrane</keyword>
<keyword evidence="4" id="KW-1133">Transmembrane helix</keyword>
<evidence type="ECO:0000256" key="2">
    <source>
        <dbReference type="ARBA" id="ARBA00022475"/>
    </source>
</evidence>
<keyword evidence="5" id="KW-0472">Membrane</keyword>
<gene>
    <name evidence="9" type="ORF">B9N56_05310</name>
</gene>
<evidence type="ECO:0000256" key="4">
    <source>
        <dbReference type="ARBA" id="ARBA00022989"/>
    </source>
</evidence>
<accession>A0A133MUN1</accession>
<dbReference type="Proteomes" id="UP000215361">
    <property type="component" value="Unassembled WGS sequence"/>
</dbReference>
<dbReference type="RefSeq" id="WP_002840336.1">
    <property type="nucleotide sequence ID" value="NZ_CABKMR010000001.1"/>
</dbReference>
<organism evidence="9 10">
    <name type="scientific">Finegoldia magna</name>
    <name type="common">Peptostreptococcus magnus</name>
    <dbReference type="NCBI Taxonomy" id="1260"/>
    <lineage>
        <taxon>Bacteria</taxon>
        <taxon>Bacillati</taxon>
        <taxon>Bacillota</taxon>
        <taxon>Tissierellia</taxon>
        <taxon>Tissierellales</taxon>
        <taxon>Peptoniphilaceae</taxon>
        <taxon>Finegoldia</taxon>
    </lineage>
</organism>
<name>A0A133MUN1_FINMA</name>
<dbReference type="GO" id="GO:0022857">
    <property type="term" value="F:transmembrane transporter activity"/>
    <property type="evidence" value="ECO:0007669"/>
    <property type="project" value="TreeGrafter"/>
</dbReference>
<protein>
    <submittedName>
        <fullName evidence="9">ABC transporter permease</fullName>
    </submittedName>
</protein>
<comment type="caution">
    <text evidence="9">The sequence shown here is derived from an EMBL/GenBank/DDBJ whole genome shotgun (WGS) entry which is preliminary data.</text>
</comment>
<feature type="domain" description="MacB-like periplasmic core" evidence="8">
    <location>
        <begin position="21"/>
        <end position="245"/>
    </location>
</feature>